<dbReference type="PROSITE" id="PS50157">
    <property type="entry name" value="ZINC_FINGER_C2H2_2"/>
    <property type="match status" value="5"/>
</dbReference>
<feature type="domain" description="C2H2-type" evidence="8">
    <location>
        <begin position="28"/>
        <end position="56"/>
    </location>
</feature>
<evidence type="ECO:0000256" key="3">
    <source>
        <dbReference type="ARBA" id="ARBA00022737"/>
    </source>
</evidence>
<reference evidence="9 10" key="1">
    <citation type="journal article" date="2023" name="Insect Mol. Biol.">
        <title>Genome sequencing provides insights into the evolution of gene families encoding plant cell wall-degrading enzymes in longhorned beetles.</title>
        <authorList>
            <person name="Shin N.R."/>
            <person name="Okamura Y."/>
            <person name="Kirsch R."/>
            <person name="Pauchet Y."/>
        </authorList>
    </citation>
    <scope>NUCLEOTIDE SEQUENCE [LARGE SCALE GENOMIC DNA]</scope>
    <source>
        <strain evidence="9">EAD_L_NR</strain>
    </source>
</reference>
<proteinExistence type="predicted"/>
<gene>
    <name evidence="9" type="ORF">NQ315_013234</name>
</gene>
<dbReference type="GO" id="GO:0000978">
    <property type="term" value="F:RNA polymerase II cis-regulatory region sequence-specific DNA binding"/>
    <property type="evidence" value="ECO:0007669"/>
    <property type="project" value="TreeGrafter"/>
</dbReference>
<protein>
    <recommendedName>
        <fullName evidence="8">C2H2-type domain-containing protein</fullName>
    </recommendedName>
</protein>
<evidence type="ECO:0000256" key="4">
    <source>
        <dbReference type="ARBA" id="ARBA00022771"/>
    </source>
</evidence>
<evidence type="ECO:0000259" key="8">
    <source>
        <dbReference type="PROSITE" id="PS50157"/>
    </source>
</evidence>
<keyword evidence="6" id="KW-0539">Nucleus</keyword>
<keyword evidence="3" id="KW-0677">Repeat</keyword>
<keyword evidence="5" id="KW-0862">Zinc</keyword>
<evidence type="ECO:0000256" key="5">
    <source>
        <dbReference type="ARBA" id="ARBA00022833"/>
    </source>
</evidence>
<dbReference type="PROSITE" id="PS00028">
    <property type="entry name" value="ZINC_FINGER_C2H2_1"/>
    <property type="match status" value="6"/>
</dbReference>
<evidence type="ECO:0000256" key="6">
    <source>
        <dbReference type="ARBA" id="ARBA00023242"/>
    </source>
</evidence>
<sequence>MCDKCPKAYKTMAVLRKHQETVHGDKKYECETCGKMTKTISALQSHKMLKHTDIYKHACHICGATFKRSDYYRRHLQKHAMSGSDVLTPYKRYGLQTRTRGDISSCKYCNSRFKNKVLLRKHLVSTHLSSGTTYKCAYCYMTFANKGNKMRHEKRHADPQLFGLTCEVCHCRFRTKEEVGLHAAKHKGSSRSFCNLCGETFPSKYLMMNHKRYQHFSPEIMAEPKAEKEEPVEEEVNLLKGGSSEYALESDEYFTSDILEWGSSETVITSAYLNC</sequence>
<dbReference type="EMBL" id="JANEYG010000355">
    <property type="protein sequence ID" value="KAJ8910097.1"/>
    <property type="molecule type" value="Genomic_DNA"/>
</dbReference>
<dbReference type="GO" id="GO:0005634">
    <property type="term" value="C:nucleus"/>
    <property type="evidence" value="ECO:0007669"/>
    <property type="project" value="UniProtKB-SubCell"/>
</dbReference>
<feature type="domain" description="C2H2-type" evidence="8">
    <location>
        <begin position="192"/>
        <end position="220"/>
    </location>
</feature>
<dbReference type="InterPro" id="IPR013087">
    <property type="entry name" value="Znf_C2H2_type"/>
</dbReference>
<comment type="caution">
    <text evidence="9">The sequence shown here is derived from an EMBL/GenBank/DDBJ whole genome shotgun (WGS) entry which is preliminary data.</text>
</comment>
<comment type="subcellular location">
    <subcellularLocation>
        <location evidence="1">Nucleus</location>
    </subcellularLocation>
</comment>
<dbReference type="SMART" id="SM00355">
    <property type="entry name" value="ZnF_C2H2"/>
    <property type="match status" value="7"/>
</dbReference>
<organism evidence="9 10">
    <name type="scientific">Exocentrus adspersus</name>
    <dbReference type="NCBI Taxonomy" id="1586481"/>
    <lineage>
        <taxon>Eukaryota</taxon>
        <taxon>Metazoa</taxon>
        <taxon>Ecdysozoa</taxon>
        <taxon>Arthropoda</taxon>
        <taxon>Hexapoda</taxon>
        <taxon>Insecta</taxon>
        <taxon>Pterygota</taxon>
        <taxon>Neoptera</taxon>
        <taxon>Endopterygota</taxon>
        <taxon>Coleoptera</taxon>
        <taxon>Polyphaga</taxon>
        <taxon>Cucujiformia</taxon>
        <taxon>Chrysomeloidea</taxon>
        <taxon>Cerambycidae</taxon>
        <taxon>Lamiinae</taxon>
        <taxon>Acanthocinini</taxon>
        <taxon>Exocentrus</taxon>
    </lineage>
</organism>
<dbReference type="PANTHER" id="PTHR24376">
    <property type="entry name" value="ZINC FINGER PROTEIN"/>
    <property type="match status" value="1"/>
</dbReference>
<evidence type="ECO:0000313" key="10">
    <source>
        <dbReference type="Proteomes" id="UP001159042"/>
    </source>
</evidence>
<evidence type="ECO:0000313" key="9">
    <source>
        <dbReference type="EMBL" id="KAJ8910097.1"/>
    </source>
</evidence>
<dbReference type="GO" id="GO:0001228">
    <property type="term" value="F:DNA-binding transcription activator activity, RNA polymerase II-specific"/>
    <property type="evidence" value="ECO:0007669"/>
    <property type="project" value="TreeGrafter"/>
</dbReference>
<dbReference type="Pfam" id="PF00096">
    <property type="entry name" value="zf-C2H2"/>
    <property type="match status" value="5"/>
</dbReference>
<keyword evidence="4 7" id="KW-0863">Zinc-finger</keyword>
<evidence type="ECO:0000256" key="2">
    <source>
        <dbReference type="ARBA" id="ARBA00022723"/>
    </source>
</evidence>
<evidence type="ECO:0000256" key="7">
    <source>
        <dbReference type="PROSITE-ProRule" id="PRU00042"/>
    </source>
</evidence>
<keyword evidence="2" id="KW-0479">Metal-binding</keyword>
<evidence type="ECO:0000256" key="1">
    <source>
        <dbReference type="ARBA" id="ARBA00004123"/>
    </source>
</evidence>
<feature type="domain" description="C2H2-type" evidence="8">
    <location>
        <begin position="57"/>
        <end position="84"/>
    </location>
</feature>
<dbReference type="GO" id="GO:0008270">
    <property type="term" value="F:zinc ion binding"/>
    <property type="evidence" value="ECO:0007669"/>
    <property type="project" value="UniProtKB-KW"/>
</dbReference>
<dbReference type="SUPFAM" id="SSF57667">
    <property type="entry name" value="beta-beta-alpha zinc fingers"/>
    <property type="match status" value="4"/>
</dbReference>
<accession>A0AAV8V7F3</accession>
<dbReference type="AlphaFoldDB" id="A0AAV8V7F3"/>
<dbReference type="Gene3D" id="3.30.160.60">
    <property type="entry name" value="Classic Zinc Finger"/>
    <property type="match status" value="3"/>
</dbReference>
<name>A0AAV8V7F3_9CUCU</name>
<feature type="domain" description="C2H2-type" evidence="8">
    <location>
        <begin position="134"/>
        <end position="161"/>
    </location>
</feature>
<dbReference type="PANTHER" id="PTHR24376:SF235">
    <property type="entry name" value="C2H2-TYPE DOMAIN-CONTAINING PROTEIN"/>
    <property type="match status" value="1"/>
</dbReference>
<keyword evidence="10" id="KW-1185">Reference proteome</keyword>
<dbReference type="InterPro" id="IPR036236">
    <property type="entry name" value="Znf_C2H2_sf"/>
</dbReference>
<feature type="domain" description="C2H2-type" evidence="8">
    <location>
        <begin position="1"/>
        <end position="28"/>
    </location>
</feature>
<dbReference type="Proteomes" id="UP001159042">
    <property type="component" value="Unassembled WGS sequence"/>
</dbReference>